<dbReference type="KEGG" id="vg:14857938"/>
<evidence type="ECO:0000256" key="10">
    <source>
        <dbReference type="ARBA" id="ARBA00022953"/>
    </source>
</evidence>
<sequence length="298" mass="33674">MSKIFINPSDIRSGLADLEMAEETVELVNRNMEDSQAHLQGVPIDVETLPEDIQRLHITDPQASLRQDMVDEQKHQEDEDFYLTGRENPLSPFQTHLDAIGLRIVRKMKTGEGFFKIWSQAVEDIVSYVALNFSIPVNKLFEDKSTQTVTEKSQQASASSAPNRHEKSSQNARVNSKDASGPAALDWTASNEADDESVEAEIAHQIAESFSKKYKFPSRSSGIFLWNFEQLKMNLDEIVREVKEIPGVIKMAKDGMKLPLRCMLGGVASTHSRRFQILVNPEKLGKVMQEDLDKYLTY</sequence>
<dbReference type="GeneID" id="14857938"/>
<dbReference type="GO" id="GO:0030430">
    <property type="term" value="C:host cell cytoplasm"/>
    <property type="evidence" value="ECO:0007669"/>
    <property type="project" value="UniProtKB-SubCell"/>
</dbReference>
<dbReference type="GO" id="GO:0044423">
    <property type="term" value="C:virion component"/>
    <property type="evidence" value="ECO:0007669"/>
    <property type="project" value="UniProtKB-KW"/>
</dbReference>
<evidence type="ECO:0000256" key="18">
    <source>
        <dbReference type="SAM" id="MobiDB-lite"/>
    </source>
</evidence>
<feature type="compositionally biased region" description="Polar residues" evidence="18">
    <location>
        <begin position="169"/>
        <end position="178"/>
    </location>
</feature>
<evidence type="ECO:0000256" key="8">
    <source>
        <dbReference type="ARBA" id="ARBA00022844"/>
    </source>
</evidence>
<dbReference type="GO" id="GO:0039564">
    <property type="term" value="P:symbiont-mediated suppression of host JAK-STAT cascade via inhibition of STAT2 activity"/>
    <property type="evidence" value="ECO:0007669"/>
    <property type="project" value="UniProtKB-KW"/>
</dbReference>
<comment type="function">
    <text evidence="17">Non catalytic polymerase cofactor and regulatory protein that plays a role in viral transcription and replication. Stabilizes the RNA polymerase L to the N-RNA template and binds the soluble protein N, preventing it from encapsidating non-genomic RNA. Also inhibits host IFN-alpha and IFN-beta signaling by binding and retaining phosphorylated STAT1 in the cytoplasm or by inhibiting the DNA binding of STAT1 in the nucleus.</text>
</comment>
<keyword evidence="9 17" id="KW-1106">Inhibition of host STAT2 by virus</keyword>
<protein>
    <recommendedName>
        <fullName evidence="3 17">Phosphoprotein</fullName>
        <shortName evidence="17">Protein P</shortName>
    </recommendedName>
    <alternativeName>
        <fullName evidence="16 17">Protein M1</fullName>
    </alternativeName>
</protein>
<evidence type="ECO:0000256" key="12">
    <source>
        <dbReference type="ARBA" id="ARBA00023186"/>
    </source>
</evidence>
<feature type="compositionally biased region" description="Polar residues" evidence="18">
    <location>
        <begin position="148"/>
        <end position="162"/>
    </location>
</feature>
<reference evidence="19 20" key="1">
    <citation type="journal article" date="2008" name="PLoS ONE">
        <title>Genomic diversity and evolution of the lyssaviruses.</title>
        <authorList>
            <person name="Delmas O."/>
            <person name="Holmes E.C."/>
            <person name="Talbi C."/>
            <person name="Larrous F."/>
            <person name="Dacheux L."/>
            <person name="Bouchier C."/>
            <person name="Bourhy H."/>
        </authorList>
    </citation>
    <scope>NUCLEOTIDE SEQUENCE [LARGE SCALE GENOMIC DNA]</scope>
    <source>
        <strain evidence="19">86132SA</strain>
    </source>
</reference>
<dbReference type="GO" id="GO:0019083">
    <property type="term" value="P:viral transcription"/>
    <property type="evidence" value="ECO:0007669"/>
    <property type="project" value="InterPro"/>
</dbReference>
<evidence type="ECO:0000256" key="6">
    <source>
        <dbReference type="ARBA" id="ARBA00022632"/>
    </source>
</evidence>
<evidence type="ECO:0000256" key="1">
    <source>
        <dbReference type="ARBA" id="ARBA00004328"/>
    </source>
</evidence>
<evidence type="ECO:0000256" key="2">
    <source>
        <dbReference type="ARBA" id="ARBA00006030"/>
    </source>
</evidence>
<proteinExistence type="inferred from homology"/>
<dbReference type="GO" id="GO:0052170">
    <property type="term" value="P:symbiont-mediated suppression of host innate immune response"/>
    <property type="evidence" value="ECO:0007669"/>
    <property type="project" value="UniProtKB-KW"/>
</dbReference>
<dbReference type="Gene3D" id="1.20.120.820">
    <property type="entry name" value="Phosphoprotein, C-terminal domain"/>
    <property type="match status" value="1"/>
</dbReference>
<keyword evidence="20" id="KW-1185">Reference proteome</keyword>
<keyword evidence="6 17" id="KW-1090">Inhibition of host innate immune response by virus</keyword>
<comment type="subcellular location">
    <subcellularLocation>
        <location evidence="1">Virion</location>
    </subcellularLocation>
</comment>
<evidence type="ECO:0000256" key="15">
    <source>
        <dbReference type="ARBA" id="ARBA00023280"/>
    </source>
</evidence>
<evidence type="ECO:0000256" key="14">
    <source>
        <dbReference type="ARBA" id="ARBA00023258"/>
    </source>
</evidence>
<accession>B2XY00</accession>
<keyword evidence="11 17" id="KW-1105">Inhibition of host STAT1 by virus</keyword>
<feature type="region of interest" description="Disordered" evidence="18">
    <location>
        <begin position="148"/>
        <end position="184"/>
    </location>
</feature>
<evidence type="ECO:0000256" key="17">
    <source>
        <dbReference type="RuleBase" id="RU004918"/>
    </source>
</evidence>
<evidence type="ECO:0000313" key="20">
    <source>
        <dbReference type="Proteomes" id="UP000111405"/>
    </source>
</evidence>
<keyword evidence="12 17" id="KW-0143">Chaperone</keyword>
<dbReference type="GO" id="GO:0039502">
    <property type="term" value="P:symbiont-mediated suppression of host type I interferon-mediated signaling pathway"/>
    <property type="evidence" value="ECO:0007669"/>
    <property type="project" value="UniProtKB-KW"/>
</dbReference>
<keyword evidence="4 17" id="KW-0597">Phosphoprotein</keyword>
<evidence type="ECO:0000313" key="19">
    <source>
        <dbReference type="EMBL" id="ABZ81213.1"/>
    </source>
</evidence>
<dbReference type="OrthoDB" id="6918at10239"/>
<keyword evidence="5 17" id="KW-0945">Host-virus interaction</keyword>
<evidence type="ECO:0000256" key="3">
    <source>
        <dbReference type="ARBA" id="ARBA00020572"/>
    </source>
</evidence>
<evidence type="ECO:0000256" key="9">
    <source>
        <dbReference type="ARBA" id="ARBA00022883"/>
    </source>
</evidence>
<keyword evidence="8 17" id="KW-0946">Virion</keyword>
<organismHost>
    <name type="scientific">Homo sapiens</name>
    <name type="common">Human</name>
    <dbReference type="NCBI Taxonomy" id="9606"/>
</organismHost>
<keyword evidence="7 17" id="KW-1114">Inhibition of host interferon signaling pathway by virus</keyword>
<dbReference type="SUPFAM" id="SSF118173">
    <property type="entry name" value="Phosphoprotein M1, C-terminal domain"/>
    <property type="match status" value="1"/>
</dbReference>
<comment type="subunit">
    <text evidence="17">Homotrimer when phosphorylated. This trimer is stabilized by binding to the L protein. Binds soluble protein N, and ribonucleocapsid.</text>
</comment>
<keyword evidence="13 17" id="KW-1035">Host cytoplasm</keyword>
<evidence type="ECO:0000256" key="16">
    <source>
        <dbReference type="ARBA" id="ARBA00032207"/>
    </source>
</evidence>
<dbReference type="Gene3D" id="6.10.140.1560">
    <property type="match status" value="1"/>
</dbReference>
<evidence type="ECO:0000256" key="5">
    <source>
        <dbReference type="ARBA" id="ARBA00022581"/>
    </source>
</evidence>
<comment type="subcellular location">
    <molecule>Phosphoprotein</molecule>
    <subcellularLocation>
        <location evidence="17">Virion</location>
    </subcellularLocation>
    <subcellularLocation>
        <location evidence="17">Host cytoplasm</location>
    </subcellularLocation>
</comment>
<gene>
    <name evidence="19" type="primary">P</name>
</gene>
<dbReference type="EMBL" id="EU293119">
    <property type="protein sequence ID" value="ABZ81213.1"/>
    <property type="molecule type" value="Viral_cRNA"/>
</dbReference>
<evidence type="ECO:0000256" key="11">
    <source>
        <dbReference type="ARBA" id="ARBA00022961"/>
    </source>
</evidence>
<evidence type="ECO:0000256" key="4">
    <source>
        <dbReference type="ARBA" id="ARBA00022553"/>
    </source>
</evidence>
<keyword evidence="15 17" id="KW-0899">Viral immunoevasion</keyword>
<organism evidence="19 20">
    <name type="scientific">Duvenhage virus</name>
    <name type="common">DUVV</name>
    <dbReference type="NCBI Taxonomy" id="38767"/>
    <lineage>
        <taxon>Viruses</taxon>
        <taxon>Riboviria</taxon>
        <taxon>Orthornavirae</taxon>
        <taxon>Negarnaviricota</taxon>
        <taxon>Haploviricotina</taxon>
        <taxon>Monjiviricetes</taxon>
        <taxon>Mononegavirales</taxon>
        <taxon>Rhabdoviridae</taxon>
        <taxon>Alpharhabdovirinae</taxon>
        <taxon>Lyssavirus</taxon>
    </lineage>
</organism>
<dbReference type="GO" id="GO:0003968">
    <property type="term" value="F:RNA-directed RNA polymerase activity"/>
    <property type="evidence" value="ECO:0007669"/>
    <property type="project" value="InterPro"/>
</dbReference>
<keyword evidence="14 17" id="KW-0922">Interferon antiviral system evasion</keyword>
<dbReference type="Proteomes" id="UP000111405">
    <property type="component" value="Segment"/>
</dbReference>
<dbReference type="InterPro" id="IPR004259">
    <property type="entry name" value="PP_M1-like"/>
</dbReference>
<comment type="similarity">
    <text evidence="2 17">Belongs to the lyssavirus protein P family.</text>
</comment>
<dbReference type="SMR" id="B2XY00"/>
<name>B2XY00_DUVV</name>
<dbReference type="GO" id="GO:0039563">
    <property type="term" value="P:symbiont-mediated suppression of host JAK-STAT cascade via inhibition of STAT1 activity"/>
    <property type="evidence" value="ECO:0007669"/>
    <property type="project" value="UniProtKB-KW"/>
</dbReference>
<evidence type="ECO:0000256" key="7">
    <source>
        <dbReference type="ARBA" id="ARBA00022830"/>
    </source>
</evidence>
<keyword evidence="10 17" id="KW-0693">Viral RNA replication</keyword>
<organismHost>
    <name type="scientific">Mammalia</name>
    <name type="common">mammals</name>
    <dbReference type="NCBI Taxonomy" id="40674"/>
</organismHost>
<evidence type="ECO:0000256" key="13">
    <source>
        <dbReference type="ARBA" id="ARBA00023200"/>
    </source>
</evidence>
<dbReference type="Pfam" id="PF03012">
    <property type="entry name" value="PP_M1"/>
    <property type="match status" value="1"/>
</dbReference>
<dbReference type="InterPro" id="IPR037199">
    <property type="entry name" value="PP_M1_C"/>
</dbReference>
<dbReference type="RefSeq" id="YP_007641403.1">
    <property type="nucleotide sequence ID" value="NC_020810.1"/>
</dbReference>